<dbReference type="OrthoDB" id="347744at2759"/>
<feature type="region of interest" description="Disordered" evidence="2">
    <location>
        <begin position="1011"/>
        <end position="1033"/>
    </location>
</feature>
<accession>U6MDA4</accession>
<dbReference type="GeneID" id="25337055"/>
<protein>
    <submittedName>
        <fullName evidence="3">Uncharacterized protein</fullName>
    </submittedName>
</protein>
<dbReference type="AlphaFoldDB" id="U6MDA4"/>
<reference evidence="3" key="1">
    <citation type="submission" date="2013-10" db="EMBL/GenBank/DDBJ databases">
        <title>Genomic analysis of the causative agents of coccidiosis in chickens.</title>
        <authorList>
            <person name="Reid A.J."/>
            <person name="Blake D."/>
            <person name="Billington K."/>
            <person name="Browne H."/>
            <person name="Dunn M."/>
            <person name="Hung S."/>
            <person name="Kawahara F."/>
            <person name="Miranda-Saavedra D."/>
            <person name="Mourier T."/>
            <person name="Nagra H."/>
            <person name="Otto T.D."/>
            <person name="Rawlings N."/>
            <person name="Sanchez A."/>
            <person name="Sanders M."/>
            <person name="Subramaniam C."/>
            <person name="Tay Y."/>
            <person name="Dear P."/>
            <person name="Doerig C."/>
            <person name="Gruber A."/>
            <person name="Parkinson J."/>
            <person name="Shirley M."/>
            <person name="Wan K.L."/>
            <person name="Berriman M."/>
            <person name="Tomley F."/>
            <person name="Pain A."/>
        </authorList>
    </citation>
    <scope>NUCLEOTIDE SEQUENCE [LARGE SCALE GENOMIC DNA]</scope>
    <source>
        <strain evidence="3">Weybridge</strain>
    </source>
</reference>
<keyword evidence="1" id="KW-0175">Coiled coil</keyword>
<dbReference type="Proteomes" id="UP000030763">
    <property type="component" value="Unassembled WGS sequence"/>
</dbReference>
<evidence type="ECO:0000256" key="1">
    <source>
        <dbReference type="SAM" id="Coils"/>
    </source>
</evidence>
<dbReference type="RefSeq" id="XP_013337104.1">
    <property type="nucleotide sequence ID" value="XM_013481650.1"/>
</dbReference>
<feature type="compositionally biased region" description="Low complexity" evidence="2">
    <location>
        <begin position="1011"/>
        <end position="1030"/>
    </location>
</feature>
<sequence>MAAATAAEPLPATVSLQQLEQLLQDVWGAEREAKNKVMLLLHRGEERLRDMQLSLQQQQHQSRQVCRHVQQLQEDLLGACLTKKPLAVRLQQREQQRMLLREQLRCAQEVEACLLQIQAVQQELASCRELVRKQEHAAAAAALRRCALKQLLPLMTSARGRQQPAVVAELHQQFAKVYRHLVDALDLQLQQHLKVFPQKIVVTPLSYKDKSGTSACFSISSNTKEAHNGYGDVAVPAMTTWYETPASEVLTGVPETAEGKVGNSGASKPGIAEHGCLRLRDVWEAFDCLGQLRRRLYTLTQSISTTTLQPLFAVAAVASSSSNNNEQLIFVSEKSTADRGGGSAEASWGWTAGRKEGPAAAGGAARTDIAAAAAAAITPQGMLLVVQSLLQFLLRYIGDGHHTCLRTWGPLLQQQLQQPLQQVLLQQPAKKPWLQIKPEVATTTAAVTSAVAFLAAAATAAGIVQTDLFLLQQGLLQQEEVLLLPQQQWSEATRLVLHWLSEEDRRRQIELLGTARQLLQQIAAAEASPVAASEQEVVLATEEVVHGGLGDLLLPQGLSAQQEQHPQQQKFHRLLLPQCIAEEADVSLVQLAPLRITRQTWLLLQLLQSLLRAAAAAAATCTCSSSSTVGGCGVSAVPCWCSNRRELSRCCCFSSSCCGSRISLRAEVAAIISIADLFLLLRPLGPSLVPQAAMSATAASAAAASTADSPIEAVAAFVAAGQQHMRALALRWTDIEVLSRWMMRLPVLLSAAATAASTGSYENCSCSSGSRSRCCTCPSAAARRAFTVWGDALLLFDSRAAPAATSLGAVAGQNEQHQGTAPFRQQLTEIVVALKRQQEESYVCLVSVLQQGLQQAAKELSQTLTAAGNSSSSSVEIHLEAAAGDLTKRLHSAALDLLPILPLQAYAEVVGLAADCLLDCVLRAIAAVADAAAAGVTTPEAAAAAAGSSTSRTVALRMGPICGRLLNRVCTQVKATLMLHLSHTHLRPEAANAAVAGPGAAHGQALTSLLSGGEASDASDGSSEQQQQQAWSRHSIENLPTSAGVVASSTVVRIEELAPLLQVASAVQHLLEADVLLLQQLAGTYASLLQQTFGRIEQRLAIISLNPYIGGAPLRYRKEVFCGFTANP</sequence>
<proteinExistence type="predicted"/>
<keyword evidence="4" id="KW-1185">Reference proteome</keyword>
<feature type="coiled-coil region" evidence="1">
    <location>
        <begin position="90"/>
        <end position="137"/>
    </location>
</feature>
<evidence type="ECO:0000313" key="4">
    <source>
        <dbReference type="Proteomes" id="UP000030763"/>
    </source>
</evidence>
<dbReference type="EMBL" id="HG721853">
    <property type="protein sequence ID" value="CDJ60454.1"/>
    <property type="molecule type" value="Genomic_DNA"/>
</dbReference>
<dbReference type="VEuPathDB" id="ToxoDB:EMWEY_00030690"/>
<name>U6MDA4_EIMMA</name>
<organism evidence="3 4">
    <name type="scientific">Eimeria maxima</name>
    <name type="common">Coccidian parasite</name>
    <dbReference type="NCBI Taxonomy" id="5804"/>
    <lineage>
        <taxon>Eukaryota</taxon>
        <taxon>Sar</taxon>
        <taxon>Alveolata</taxon>
        <taxon>Apicomplexa</taxon>
        <taxon>Conoidasida</taxon>
        <taxon>Coccidia</taxon>
        <taxon>Eucoccidiorida</taxon>
        <taxon>Eimeriorina</taxon>
        <taxon>Eimeriidae</taxon>
        <taxon>Eimeria</taxon>
    </lineage>
</organism>
<dbReference type="OMA" id="ARKEVFC"/>
<gene>
    <name evidence="3" type="ORF">EMWEY_00030690</name>
</gene>
<evidence type="ECO:0000256" key="2">
    <source>
        <dbReference type="SAM" id="MobiDB-lite"/>
    </source>
</evidence>
<evidence type="ECO:0000313" key="3">
    <source>
        <dbReference type="EMBL" id="CDJ60454.1"/>
    </source>
</evidence>
<reference evidence="3" key="2">
    <citation type="submission" date="2013-10" db="EMBL/GenBank/DDBJ databases">
        <authorList>
            <person name="Aslett M."/>
        </authorList>
    </citation>
    <scope>NUCLEOTIDE SEQUENCE [LARGE SCALE GENOMIC DNA]</scope>
    <source>
        <strain evidence="3">Weybridge</strain>
    </source>
</reference>